<dbReference type="EMBL" id="JBHTHX010002469">
    <property type="protein sequence ID" value="MFD0890477.1"/>
    <property type="molecule type" value="Genomic_DNA"/>
</dbReference>
<evidence type="ECO:0000256" key="1">
    <source>
        <dbReference type="SAM" id="MobiDB-lite"/>
    </source>
</evidence>
<accession>A0ABW3E4X3</accession>
<feature type="non-terminal residue" evidence="3">
    <location>
        <position position="92"/>
    </location>
</feature>
<keyword evidence="4" id="KW-1185">Reference proteome</keyword>
<feature type="region of interest" description="Disordered" evidence="1">
    <location>
        <begin position="40"/>
        <end position="92"/>
    </location>
</feature>
<evidence type="ECO:0000256" key="2">
    <source>
        <dbReference type="SAM" id="SignalP"/>
    </source>
</evidence>
<name>A0ABW3E4X3_9ACTN</name>
<proteinExistence type="predicted"/>
<protein>
    <submittedName>
        <fullName evidence="3">Uncharacterized protein</fullName>
    </submittedName>
</protein>
<gene>
    <name evidence="3" type="ORF">ACFQ08_38545</name>
</gene>
<feature type="chain" id="PRO_5046675615" evidence="2">
    <location>
        <begin position="27"/>
        <end position="92"/>
    </location>
</feature>
<evidence type="ECO:0000313" key="3">
    <source>
        <dbReference type="EMBL" id="MFD0890477.1"/>
    </source>
</evidence>
<dbReference type="Proteomes" id="UP001597024">
    <property type="component" value="Unassembled WGS sequence"/>
</dbReference>
<keyword evidence="2" id="KW-0732">Signal</keyword>
<organism evidence="3 4">
    <name type="scientific">Streptosporangium algeriense</name>
    <dbReference type="NCBI Taxonomy" id="1682748"/>
    <lineage>
        <taxon>Bacteria</taxon>
        <taxon>Bacillati</taxon>
        <taxon>Actinomycetota</taxon>
        <taxon>Actinomycetes</taxon>
        <taxon>Streptosporangiales</taxon>
        <taxon>Streptosporangiaceae</taxon>
        <taxon>Streptosporangium</taxon>
    </lineage>
</organism>
<sequence length="92" mass="9279">MHVTRKTWISAGVVGLVLAGGVSVTAAASADRVEKIWGVGDSTPEHAVPPATQRTEQPQVTDVAPPSGRTPAPEDGSGVSRDVNPDPGAVGT</sequence>
<feature type="signal peptide" evidence="2">
    <location>
        <begin position="1"/>
        <end position="26"/>
    </location>
</feature>
<reference evidence="4" key="1">
    <citation type="journal article" date="2019" name="Int. J. Syst. Evol. Microbiol.">
        <title>The Global Catalogue of Microorganisms (GCM) 10K type strain sequencing project: providing services to taxonomists for standard genome sequencing and annotation.</title>
        <authorList>
            <consortium name="The Broad Institute Genomics Platform"/>
            <consortium name="The Broad Institute Genome Sequencing Center for Infectious Disease"/>
            <person name="Wu L."/>
            <person name="Ma J."/>
        </authorList>
    </citation>
    <scope>NUCLEOTIDE SEQUENCE [LARGE SCALE GENOMIC DNA]</scope>
    <source>
        <strain evidence="4">CCUG 62974</strain>
    </source>
</reference>
<evidence type="ECO:0000313" key="4">
    <source>
        <dbReference type="Proteomes" id="UP001597024"/>
    </source>
</evidence>
<comment type="caution">
    <text evidence="3">The sequence shown here is derived from an EMBL/GenBank/DDBJ whole genome shotgun (WGS) entry which is preliminary data.</text>
</comment>